<dbReference type="SUPFAM" id="SSF53448">
    <property type="entry name" value="Nucleotide-diphospho-sugar transferases"/>
    <property type="match status" value="1"/>
</dbReference>
<proteinExistence type="predicted"/>
<evidence type="ECO:0000259" key="1">
    <source>
        <dbReference type="Pfam" id="PF00535"/>
    </source>
</evidence>
<evidence type="ECO:0000313" key="2">
    <source>
        <dbReference type="EMBL" id="OGY09567.1"/>
    </source>
</evidence>
<dbReference type="PANTHER" id="PTHR43179:SF7">
    <property type="entry name" value="RHAMNOSYLTRANSFERASE WBBL"/>
    <property type="match status" value="1"/>
</dbReference>
<reference evidence="2 3" key="1">
    <citation type="journal article" date="2016" name="Nat. Commun.">
        <title>Thousands of microbial genomes shed light on interconnected biogeochemical processes in an aquifer system.</title>
        <authorList>
            <person name="Anantharaman K."/>
            <person name="Brown C.T."/>
            <person name="Hug L.A."/>
            <person name="Sharon I."/>
            <person name="Castelle C.J."/>
            <person name="Probst A.J."/>
            <person name="Thomas B.C."/>
            <person name="Singh A."/>
            <person name="Wilkins M.J."/>
            <person name="Karaoz U."/>
            <person name="Brodie E.L."/>
            <person name="Williams K.H."/>
            <person name="Hubbard S.S."/>
            <person name="Banfield J.F."/>
        </authorList>
    </citation>
    <scope>NUCLEOTIDE SEQUENCE [LARGE SCALE GENOMIC DNA]</scope>
</reference>
<evidence type="ECO:0000313" key="3">
    <source>
        <dbReference type="Proteomes" id="UP000177967"/>
    </source>
</evidence>
<dbReference type="Pfam" id="PF00535">
    <property type="entry name" value="Glycos_transf_2"/>
    <property type="match status" value="1"/>
</dbReference>
<accession>A0A1G1V2I6</accession>
<dbReference type="PANTHER" id="PTHR43179">
    <property type="entry name" value="RHAMNOSYLTRANSFERASE WBBL"/>
    <property type="match status" value="1"/>
</dbReference>
<dbReference type="InterPro" id="IPR029044">
    <property type="entry name" value="Nucleotide-diphossugar_trans"/>
</dbReference>
<feature type="domain" description="Glycosyltransferase 2-like" evidence="1">
    <location>
        <begin position="9"/>
        <end position="124"/>
    </location>
</feature>
<dbReference type="CDD" id="cd04186">
    <property type="entry name" value="GT_2_like_c"/>
    <property type="match status" value="1"/>
</dbReference>
<dbReference type="STRING" id="1797513.A2782_03420"/>
<dbReference type="Proteomes" id="UP000177967">
    <property type="component" value="Unassembled WGS sequence"/>
</dbReference>
<protein>
    <recommendedName>
        <fullName evidence="1">Glycosyltransferase 2-like domain-containing protein</fullName>
    </recommendedName>
</protein>
<gene>
    <name evidence="2" type="ORF">A2782_03420</name>
</gene>
<dbReference type="EMBL" id="MHBW01000008">
    <property type="protein sequence ID" value="OGY09567.1"/>
    <property type="molecule type" value="Genomic_DNA"/>
</dbReference>
<organism evidence="2 3">
    <name type="scientific">Candidatus Blackburnbacteria bacterium RIFCSPHIGHO2_01_FULL_43_15b</name>
    <dbReference type="NCBI Taxonomy" id="1797513"/>
    <lineage>
        <taxon>Bacteria</taxon>
        <taxon>Candidatus Blackburniibacteriota</taxon>
    </lineage>
</organism>
<name>A0A1G1V2I6_9BACT</name>
<dbReference type="AlphaFoldDB" id="A0A1G1V2I6"/>
<comment type="caution">
    <text evidence="2">The sequence shown here is derived from an EMBL/GenBank/DDBJ whole genome shotgun (WGS) entry which is preliminary data.</text>
</comment>
<dbReference type="InterPro" id="IPR001173">
    <property type="entry name" value="Glyco_trans_2-like"/>
</dbReference>
<sequence length="314" mass="35398">MKSKSIDVSIIILSYNTKNLTLACIESVVRHTQGINYELIIIDNASTDGSVEMLKDLKRKVKGVVVILSKENLGFSAGNNLGMSVARGKYILLLNSDTEFGENVLSPMIPWMEQHPKVGVATCQLTNPYGSIQPTGGMYPDLWHLFLWSTFLDDLPGVGELFGSYHPHPTFYRQEHSLDWVTGAFMLIRKTAKEEVAEFDPKFFMYAEDMEYCYRFKQKGWGIRYVPIARIMHIGGASSTGEGVHFSNNVYGKERSVVGEFKGIGLFYRKHFPAQYPLASVLLKIGASLRFFVFGLIFQQTQAKNIYAKAFQSI</sequence>
<dbReference type="Gene3D" id="3.90.550.10">
    <property type="entry name" value="Spore Coat Polysaccharide Biosynthesis Protein SpsA, Chain A"/>
    <property type="match status" value="1"/>
</dbReference>